<dbReference type="Proteomes" id="UP000824037">
    <property type="component" value="Unassembled WGS sequence"/>
</dbReference>
<reference evidence="2" key="1">
    <citation type="journal article" date="2021" name="PeerJ">
        <title>Extensive microbial diversity within the chicken gut microbiome revealed by metagenomics and culture.</title>
        <authorList>
            <person name="Gilroy R."/>
            <person name="Ravi A."/>
            <person name="Getino M."/>
            <person name="Pursley I."/>
            <person name="Horton D.L."/>
            <person name="Alikhan N.F."/>
            <person name="Baker D."/>
            <person name="Gharbi K."/>
            <person name="Hall N."/>
            <person name="Watson M."/>
            <person name="Adriaenssens E.M."/>
            <person name="Foster-Nyarko E."/>
            <person name="Jarju S."/>
            <person name="Secka A."/>
            <person name="Antonio M."/>
            <person name="Oren A."/>
            <person name="Chaudhuri R.R."/>
            <person name="La Ragione R."/>
            <person name="Hildebrand F."/>
            <person name="Pallen M.J."/>
        </authorList>
    </citation>
    <scope>NUCLEOTIDE SEQUENCE</scope>
    <source>
        <strain evidence="2">ChiGjej4B4-7305</strain>
    </source>
</reference>
<gene>
    <name evidence="2" type="ORF">H9815_02355</name>
</gene>
<dbReference type="PANTHER" id="PTHR34512">
    <property type="entry name" value="CELL SURFACE PROTEIN"/>
    <property type="match status" value="1"/>
</dbReference>
<organism evidence="2 3">
    <name type="scientific">Candidatus Ruania gallistercoris</name>
    <dbReference type="NCBI Taxonomy" id="2838746"/>
    <lineage>
        <taxon>Bacteria</taxon>
        <taxon>Bacillati</taxon>
        <taxon>Actinomycetota</taxon>
        <taxon>Actinomycetes</taxon>
        <taxon>Micrococcales</taxon>
        <taxon>Ruaniaceae</taxon>
        <taxon>Ruania</taxon>
    </lineage>
</organism>
<reference evidence="2" key="2">
    <citation type="submission" date="2021-04" db="EMBL/GenBank/DDBJ databases">
        <authorList>
            <person name="Gilroy R."/>
        </authorList>
    </citation>
    <scope>NUCLEOTIDE SEQUENCE</scope>
    <source>
        <strain evidence="2">ChiGjej4B4-7305</strain>
    </source>
</reference>
<sequence length="548" mass="59365">HVLALTPNQIRNGDKVLDVLTEAGAQAYLCGHIHSERNNVVNGLTELTGVSNGEKPGYYLLTRRTTEDSDVLEVERVDIADPADPEVEPSRRSLPAIDLAPAHRNRLQPTRADVQVTEAGLKVEVDLPPDAQPEKVEAAVMGAELARGNIDDYQELTAEGNTWTGILDLTDVPAGENRAFIRVSAPGGAGPIGGNLWRTTIHFELDGFTPDWTFRLRGTTSAALIRDQDHVITATTAGHVWAMRSAGRRVRPVWRAHIGPVYNDPVAIADRHQIFFPCADHHVYALDSTDGGLLWRTDIGAPVGSDLTATTIDDENVVLAIAVDSLYCLDAADGSIRWSQQLAGISGGPATCDGDRVYLGVGDGKTWAFDARTGEPEWSIEQAEGATDVYAQLRHGPWQARRLLLPEDSILACTKDSMRAVDRSSGDQIWEREGPFGVSPAPRMWRERVLVVSEQGTVMLLDPATGDAELEVETVPYIKSADYLVRDATVIVTGIGGLVATVDLEKGTSEVLGQMAPDYVFSSPVLSQEGSHYIVATMNGDLRSYPLP</sequence>
<dbReference type="InterPro" id="IPR015943">
    <property type="entry name" value="WD40/YVTN_repeat-like_dom_sf"/>
</dbReference>
<feature type="non-terminal residue" evidence="2">
    <location>
        <position position="1"/>
    </location>
</feature>
<dbReference type="AlphaFoldDB" id="A0A9D2EBX2"/>
<dbReference type="PANTHER" id="PTHR34512:SF30">
    <property type="entry name" value="OUTER MEMBRANE PROTEIN ASSEMBLY FACTOR BAMB"/>
    <property type="match status" value="1"/>
</dbReference>
<proteinExistence type="predicted"/>
<accession>A0A9D2EBX2</accession>
<dbReference type="Gene3D" id="2.130.10.10">
    <property type="entry name" value="YVTN repeat-like/Quinoprotein amine dehydrogenase"/>
    <property type="match status" value="1"/>
</dbReference>
<feature type="domain" description="Pyrrolo-quinoline quinone repeat" evidence="1">
    <location>
        <begin position="280"/>
        <end position="508"/>
    </location>
</feature>
<dbReference type="InterPro" id="IPR011047">
    <property type="entry name" value="Quinoprotein_ADH-like_sf"/>
</dbReference>
<dbReference type="InterPro" id="IPR002372">
    <property type="entry name" value="PQQ_rpt_dom"/>
</dbReference>
<dbReference type="EMBL" id="DXBY01000048">
    <property type="protein sequence ID" value="HIZ34593.1"/>
    <property type="molecule type" value="Genomic_DNA"/>
</dbReference>
<protein>
    <submittedName>
        <fullName evidence="2">PQQ-like beta-propeller repeat protein</fullName>
    </submittedName>
</protein>
<dbReference type="InterPro" id="IPR018391">
    <property type="entry name" value="PQQ_b-propeller_rpt"/>
</dbReference>
<evidence type="ECO:0000259" key="1">
    <source>
        <dbReference type="Pfam" id="PF13360"/>
    </source>
</evidence>
<evidence type="ECO:0000313" key="3">
    <source>
        <dbReference type="Proteomes" id="UP000824037"/>
    </source>
</evidence>
<name>A0A9D2EBX2_9MICO</name>
<evidence type="ECO:0000313" key="2">
    <source>
        <dbReference type="EMBL" id="HIZ34593.1"/>
    </source>
</evidence>
<dbReference type="SUPFAM" id="SSF50998">
    <property type="entry name" value="Quinoprotein alcohol dehydrogenase-like"/>
    <property type="match status" value="1"/>
</dbReference>
<dbReference type="SMART" id="SM00564">
    <property type="entry name" value="PQQ"/>
    <property type="match status" value="4"/>
</dbReference>
<dbReference type="Pfam" id="PF13360">
    <property type="entry name" value="PQQ_2"/>
    <property type="match status" value="1"/>
</dbReference>
<comment type="caution">
    <text evidence="2">The sequence shown here is derived from an EMBL/GenBank/DDBJ whole genome shotgun (WGS) entry which is preliminary data.</text>
</comment>